<dbReference type="InterPro" id="IPR001279">
    <property type="entry name" value="Metallo-B-lactamas"/>
</dbReference>
<dbReference type="InterPro" id="IPR036866">
    <property type="entry name" value="RibonucZ/Hydroxyglut_hydro"/>
</dbReference>
<evidence type="ECO:0000256" key="1">
    <source>
        <dbReference type="SAM" id="MobiDB-lite"/>
    </source>
</evidence>
<dbReference type="PANTHER" id="PTHR15032:SF4">
    <property type="entry name" value="N-ACYL-PHOSPHATIDYLETHANOLAMINE-HYDROLYZING PHOSPHOLIPASE D"/>
    <property type="match status" value="1"/>
</dbReference>
<keyword evidence="4" id="KW-1185">Reference proteome</keyword>
<feature type="region of interest" description="Disordered" evidence="1">
    <location>
        <begin position="1"/>
        <end position="47"/>
    </location>
</feature>
<accession>A0A673A0R0</accession>
<dbReference type="GO" id="GO:0005737">
    <property type="term" value="C:cytoplasm"/>
    <property type="evidence" value="ECO:0007669"/>
    <property type="project" value="TreeGrafter"/>
</dbReference>
<evidence type="ECO:0000313" key="4">
    <source>
        <dbReference type="Proteomes" id="UP000472271"/>
    </source>
</evidence>
<name>A0A673A0R0_9TELE</name>
<dbReference type="PANTHER" id="PTHR15032">
    <property type="entry name" value="N-ACYL-PHOSPHATIDYLETHANOLAMINE-HYDROLYZING PHOSPHOLIPASE D"/>
    <property type="match status" value="1"/>
</dbReference>
<dbReference type="FunCoup" id="A0A673A0R0">
    <property type="interactions" value="260"/>
</dbReference>
<reference evidence="3" key="2">
    <citation type="submission" date="2025-08" db="UniProtKB">
        <authorList>
            <consortium name="Ensembl"/>
        </authorList>
    </citation>
    <scope>IDENTIFICATION</scope>
</reference>
<dbReference type="GO" id="GO:0070292">
    <property type="term" value="P:N-acylphosphatidylethanolamine metabolic process"/>
    <property type="evidence" value="ECO:0007669"/>
    <property type="project" value="TreeGrafter"/>
</dbReference>
<dbReference type="Gene3D" id="3.60.15.10">
    <property type="entry name" value="Ribonuclease Z/Hydroxyacylglutathione hydrolase-like"/>
    <property type="match status" value="1"/>
</dbReference>
<dbReference type="GO" id="GO:0070290">
    <property type="term" value="F:N-acylphosphatidylethanolamine-specific phospholipase D activity"/>
    <property type="evidence" value="ECO:0007669"/>
    <property type="project" value="TreeGrafter"/>
</dbReference>
<feature type="domain" description="Metallo-beta-lactamase" evidence="2">
    <location>
        <begin position="124"/>
        <end position="221"/>
    </location>
</feature>
<dbReference type="Proteomes" id="UP000472271">
    <property type="component" value="Chromosome 12"/>
</dbReference>
<feature type="compositionally biased region" description="Basic and acidic residues" evidence="1">
    <location>
        <begin position="1"/>
        <end position="27"/>
    </location>
</feature>
<proteinExistence type="predicted"/>
<dbReference type="GO" id="GO:0070291">
    <property type="term" value="P:N-acylethanolamine metabolic process"/>
    <property type="evidence" value="ECO:0007669"/>
    <property type="project" value="TreeGrafter"/>
</dbReference>
<reference evidence="3" key="1">
    <citation type="submission" date="2019-06" db="EMBL/GenBank/DDBJ databases">
        <authorList>
            <consortium name="Wellcome Sanger Institute Data Sharing"/>
        </authorList>
    </citation>
    <scope>NUCLEOTIDE SEQUENCE [LARGE SCALE GENOMIC DNA]</scope>
</reference>
<evidence type="ECO:0000313" key="3">
    <source>
        <dbReference type="Ensembl" id="ENSSORP00005023055.1"/>
    </source>
</evidence>
<reference evidence="3" key="3">
    <citation type="submission" date="2025-09" db="UniProtKB">
        <authorList>
            <consortium name="Ensembl"/>
        </authorList>
    </citation>
    <scope>IDENTIFICATION</scope>
</reference>
<evidence type="ECO:0000259" key="2">
    <source>
        <dbReference type="Pfam" id="PF12706"/>
    </source>
</evidence>
<dbReference type="AlphaFoldDB" id="A0A673A0R0"/>
<sequence>MEKSSSSDRSRLEERKGLVEVDGEVLRGAEGGTEDPQTSRRSTSSRRSFRLDYRLEEEVTKSCRDKHGRWTNPWPTWRFPSYSTLLRFLLLDKNHSNVPTTKEVGNTSPGWATPQFLVEMDGLNILTDPIFSQRASPLQFMGPKRVPRAPPLPRINAVVISHSHYDHLDAGSVSSLNARFGGELRWVCYVLVSHHRCECEDLDWWERESVSQVTMMSHLCARPQINTGANAQSWMITR</sequence>
<dbReference type="Pfam" id="PF12706">
    <property type="entry name" value="Lactamase_B_2"/>
    <property type="match status" value="1"/>
</dbReference>
<organism evidence="3 4">
    <name type="scientific">Sphaeramia orbicularis</name>
    <name type="common">orbiculate cardinalfish</name>
    <dbReference type="NCBI Taxonomy" id="375764"/>
    <lineage>
        <taxon>Eukaryota</taxon>
        <taxon>Metazoa</taxon>
        <taxon>Chordata</taxon>
        <taxon>Craniata</taxon>
        <taxon>Vertebrata</taxon>
        <taxon>Euteleostomi</taxon>
        <taxon>Actinopterygii</taxon>
        <taxon>Neopterygii</taxon>
        <taxon>Teleostei</taxon>
        <taxon>Neoteleostei</taxon>
        <taxon>Acanthomorphata</taxon>
        <taxon>Gobiaria</taxon>
        <taxon>Kurtiformes</taxon>
        <taxon>Apogonoidei</taxon>
        <taxon>Apogonidae</taxon>
        <taxon>Apogoninae</taxon>
        <taxon>Sphaeramia</taxon>
    </lineage>
</organism>
<dbReference type="SUPFAM" id="SSF56281">
    <property type="entry name" value="Metallo-hydrolase/oxidoreductase"/>
    <property type="match status" value="1"/>
</dbReference>
<dbReference type="Ensembl" id="ENSSORT00005023727.1">
    <property type="protein sequence ID" value="ENSSORP00005023055.1"/>
    <property type="gene ID" value="ENSSORG00005011171.1"/>
</dbReference>
<dbReference type="InParanoid" id="A0A673A0R0"/>
<protein>
    <submittedName>
        <fullName evidence="3">N-acyl phosphatidylethanolamine phospholipase D</fullName>
    </submittedName>
</protein>